<feature type="transmembrane region" description="Helical" evidence="7">
    <location>
        <begin position="1873"/>
        <end position="1897"/>
    </location>
</feature>
<feature type="domain" description="C2" evidence="8">
    <location>
        <begin position="165"/>
        <end position="285"/>
    </location>
</feature>
<accession>A0ABP0H6U3</accession>
<dbReference type="PROSITE" id="PS50004">
    <property type="entry name" value="C2"/>
    <property type="match status" value="5"/>
</dbReference>
<dbReference type="Gene3D" id="2.60.40.150">
    <property type="entry name" value="C2 domain"/>
    <property type="match status" value="4"/>
</dbReference>
<feature type="compositionally biased region" description="Polar residues" evidence="6">
    <location>
        <begin position="1023"/>
        <end position="1034"/>
    </location>
</feature>
<dbReference type="SMART" id="SM00239">
    <property type="entry name" value="C2"/>
    <property type="match status" value="5"/>
</dbReference>
<dbReference type="PANTHER" id="PTHR12546:SF33">
    <property type="entry name" value="SPERM VESICLE FUSION PROTEIN FER-1"/>
    <property type="match status" value="1"/>
</dbReference>
<dbReference type="EMBL" id="CAXAMM010000108">
    <property type="protein sequence ID" value="CAK8985932.1"/>
    <property type="molecule type" value="Genomic_DNA"/>
</dbReference>
<organism evidence="9 10">
    <name type="scientific">Durusdinium trenchii</name>
    <dbReference type="NCBI Taxonomy" id="1381693"/>
    <lineage>
        <taxon>Eukaryota</taxon>
        <taxon>Sar</taxon>
        <taxon>Alveolata</taxon>
        <taxon>Dinophyceae</taxon>
        <taxon>Suessiales</taxon>
        <taxon>Symbiodiniaceae</taxon>
        <taxon>Durusdinium</taxon>
    </lineage>
</organism>
<evidence type="ECO:0000313" key="9">
    <source>
        <dbReference type="EMBL" id="CAK8985932.1"/>
    </source>
</evidence>
<dbReference type="InterPro" id="IPR012968">
    <property type="entry name" value="FerIin_dom"/>
</dbReference>
<dbReference type="SUPFAM" id="SSF49562">
    <property type="entry name" value="C2 domain (Calcium/lipid-binding domain, CaLB)"/>
    <property type="match status" value="5"/>
</dbReference>
<dbReference type="SMART" id="SM01202">
    <property type="entry name" value="FerI"/>
    <property type="match status" value="1"/>
</dbReference>
<feature type="compositionally biased region" description="Low complexity" evidence="6">
    <location>
        <begin position="841"/>
        <end position="852"/>
    </location>
</feature>
<evidence type="ECO:0000256" key="3">
    <source>
        <dbReference type="ARBA" id="ARBA00022737"/>
    </source>
</evidence>
<comment type="subcellular location">
    <subcellularLocation>
        <location evidence="1">Membrane</location>
        <topology evidence="1">Single-pass membrane protein</topology>
    </subcellularLocation>
</comment>
<dbReference type="InterPro" id="IPR037721">
    <property type="entry name" value="Ferlin"/>
</dbReference>
<sequence length="1900" mass="212629">MADEENMHKRIRVTAIVHVIEARHLVGKYSNHLSDPFVRVTVAGKRQTTEVRRNQINATWDQVFVFQDLDLSIEEYESELIVLQAFDANLFVRNELIGQFSFGLSKVRNQPPPFRHQVFQRWVVLTNPEEPLEEQGYLRVSVTVLGPGDTPPSHERQDDFYGASGNKEAEERILRNPDVRRRGYNFSVKVFRGEDLPVTDVWNKTSDPFVVVRFNGIVCRTPHQRHTTTPNWNHLLVLPVYTPCFADTIEIQLYDFVRGQPDRLLATSRLKFTNLLGESFPPSWLNFYGRTDENNESSGWIFDMIRATKTDIDTTAFMGRVLLSLNTTLTDTPMHVDRPCAPIKGPKTETYELRVDVYRASELPVSAIGGSAMVEVQFGPEVNKRESDWCAPGVQLANDILESDVYRDQRNSIRFTCSGTNLSSVAPQLDQGGVTGLCQFSTIEVALPQMNRMVASEQQASQLYDIIINVYVKGFMGGATRVGFLRIKPMDVWGFNNPPEWHPIRGIVDAKGNSKTPGQLLVSVSFGTAETARKFPRQPMGTEAGKEYQLRAHIYQARNLRPTAKAGLASTHVCVTLGGRTARLAATSAASKLQSVLEANEKLGIKGNPVSNQASEDEAKAIFDKLGEEMMRTSIVPDSLNPVWFETLVIDRVQLPEPLSLAPDIDISVLDDENLSSGDVVGRVKFPAVLSTLDLWPVKKRPRWLKMAHGELSGLRAKVQNQSHFSVLQRQHERMQANTIEQDSHAGDILVKLELIPVQDVAKFPLWSHKWPRIIPSMLRLGTVGLRRLEEYGIFGSIDKPFMTVSVQSLPNMLGPVAVATNALKKRVGVSEDDEGNPTTRSSVSGVSIGSSGASGGGGGRGGIVASQAIAASPRLSHGGESLGGFDASFPGQGRGADSTSVEDISLAVQQTNWMFARVPFLNDLDAREGLSHRWLQFSSTIESVISRLLTLNASPGDGEPQANLFFPESAPLGFASWSNEATLSRKTPDDGRDRTREAKDDKSSNGMRTSVEGVENDDNAENRSMPSNNQLDGDTSDDISTIEMDPELGMGNELEDDPVMVERKRRTFFERISLDVNMPVDPFYAPSMTVKVMDSRTFGVEVIATASINTRELASAFLYTDAMKQRAREREGVYEVPRFAMASDANDKLRGRAEEESDDDDDDIFLTENVSNSQPVTTSTPRQRHASSEEDSEDQTMQEEALQQQQQHQVQSRRNGGREDGENAVQEPSATAFDDTMFDDPAEGHFDLPLTIVTDMDEVNHMYDESQDDMILEATGLARGSDFADLEERGNAPGETAWPAEQESVREANQRLNMLEDFPGMKPLPFYSFDLFRGSRVSGDRIVAGVFKSSADVNPVRPEMNKLHRAIEDFKPPSNDRGEVLVSRTVDLPVDPADPTPQGDASNNARSNTKRYSVPYMAVSVGDVIHVEEEIKTQRFVIGQRVAYRPDDEKSVVIQEGVVPTHVLDLLHHNPFKALDLSPDCRMIAADERLPEIDPNTDHSTNAKSVIPRQIPPISETVRAPQQVKVRVYIVACSQLAARSLVGGSSDPYVVVKLNVPQHLKKIYQGNTAHNDRANYKTSTLDPFFGQWYELDASFPDICELEIEIWNANFLNDDLIGATKIDLEDRWFNMQWHELKFERKKIKEYRTLKLPGSDLSQGLVEMWIEMYKPEEYVNAPIVDIRAPKTEEWELRLVIWETRRVPLLDDHHYGNLYVTGEVSYSGVNGSANFERELSTDVHTGLKDGRGIFNFRMLFPMEAPSRFPRLRIKVWERWLISYTALGEANVDLSALMREASRTQEDVIDRKRGWVTLTHSNWPGSTRGDIDIQMSLVRKKYAEAHPVGKARDPPNENPFLPDPPRESIFAQVFRSVGTGRSICCIVCCLVTLVIIIIILWQVLIPN</sequence>
<evidence type="ECO:0000256" key="2">
    <source>
        <dbReference type="ARBA" id="ARBA00022692"/>
    </source>
</evidence>
<evidence type="ECO:0000256" key="1">
    <source>
        <dbReference type="ARBA" id="ARBA00004167"/>
    </source>
</evidence>
<feature type="region of interest" description="Disordered" evidence="6">
    <location>
        <begin position="978"/>
        <end position="1054"/>
    </location>
</feature>
<feature type="domain" description="C2" evidence="8">
    <location>
        <begin position="531"/>
        <end position="705"/>
    </location>
</feature>
<feature type="domain" description="C2" evidence="8">
    <location>
        <begin position="1673"/>
        <end position="1800"/>
    </location>
</feature>
<feature type="compositionally biased region" description="Basic and acidic residues" evidence="6">
    <location>
        <begin position="987"/>
        <end position="1004"/>
    </location>
</feature>
<dbReference type="InterPro" id="IPR000008">
    <property type="entry name" value="C2_dom"/>
</dbReference>
<feature type="region of interest" description="Disordered" evidence="6">
    <location>
        <begin position="1389"/>
        <end position="1409"/>
    </location>
</feature>
<keyword evidence="3" id="KW-0677">Repeat</keyword>
<keyword evidence="2 7" id="KW-0812">Transmembrane</keyword>
<feature type="domain" description="C2" evidence="8">
    <location>
        <begin position="1"/>
        <end position="119"/>
    </location>
</feature>
<dbReference type="Proteomes" id="UP001642464">
    <property type="component" value="Unassembled WGS sequence"/>
</dbReference>
<protein>
    <submittedName>
        <fullName evidence="9">Myoferlin (Fer-1-like protein 3)</fullName>
    </submittedName>
</protein>
<feature type="compositionally biased region" description="Polar residues" evidence="6">
    <location>
        <begin position="1400"/>
        <end position="1409"/>
    </location>
</feature>
<evidence type="ECO:0000256" key="5">
    <source>
        <dbReference type="ARBA" id="ARBA00023136"/>
    </source>
</evidence>
<proteinExistence type="predicted"/>
<dbReference type="Pfam" id="PF00168">
    <property type="entry name" value="C2"/>
    <property type="match status" value="4"/>
</dbReference>
<keyword evidence="5 7" id="KW-0472">Membrane</keyword>
<name>A0ABP0H6U3_9DINO</name>
<evidence type="ECO:0000256" key="4">
    <source>
        <dbReference type="ARBA" id="ARBA00022989"/>
    </source>
</evidence>
<feature type="compositionally biased region" description="Low complexity" evidence="6">
    <location>
        <begin position="1199"/>
        <end position="1211"/>
    </location>
</feature>
<reference evidence="9 10" key="1">
    <citation type="submission" date="2024-02" db="EMBL/GenBank/DDBJ databases">
        <authorList>
            <person name="Chen Y."/>
            <person name="Shah S."/>
            <person name="Dougan E. K."/>
            <person name="Thang M."/>
            <person name="Chan C."/>
        </authorList>
    </citation>
    <scope>NUCLEOTIDE SEQUENCE [LARGE SCALE GENOMIC DNA]</scope>
</reference>
<evidence type="ECO:0000313" key="10">
    <source>
        <dbReference type="Proteomes" id="UP001642464"/>
    </source>
</evidence>
<dbReference type="InterPro" id="IPR035892">
    <property type="entry name" value="C2_domain_sf"/>
</dbReference>
<feature type="region of interest" description="Disordered" evidence="6">
    <location>
        <begin position="829"/>
        <end position="860"/>
    </location>
</feature>
<feature type="region of interest" description="Disordered" evidence="6">
    <location>
        <begin position="1148"/>
        <end position="1227"/>
    </location>
</feature>
<evidence type="ECO:0000259" key="8">
    <source>
        <dbReference type="PROSITE" id="PS50004"/>
    </source>
</evidence>
<keyword evidence="4 7" id="KW-1133">Transmembrane helix</keyword>
<feature type="domain" description="C2" evidence="8">
    <location>
        <begin position="1508"/>
        <end position="1638"/>
    </location>
</feature>
<feature type="compositionally biased region" description="Polar residues" evidence="6">
    <location>
        <begin position="1169"/>
        <end position="1182"/>
    </location>
</feature>
<comment type="caution">
    <text evidence="9">The sequence shown here is derived from an EMBL/GenBank/DDBJ whole genome shotgun (WGS) entry which is preliminary data.</text>
</comment>
<evidence type="ECO:0000256" key="6">
    <source>
        <dbReference type="SAM" id="MobiDB-lite"/>
    </source>
</evidence>
<feature type="compositionally biased region" description="Acidic residues" evidence="6">
    <location>
        <begin position="1156"/>
        <end position="1166"/>
    </location>
</feature>
<evidence type="ECO:0000256" key="7">
    <source>
        <dbReference type="SAM" id="Phobius"/>
    </source>
</evidence>
<gene>
    <name evidence="9" type="ORF">SCF082_LOCUS340</name>
</gene>
<dbReference type="PANTHER" id="PTHR12546">
    <property type="entry name" value="FER-1-LIKE"/>
    <property type="match status" value="1"/>
</dbReference>
<keyword evidence="10" id="KW-1185">Reference proteome</keyword>